<sequence>MIRPSDIRNYGNHNQTNKDQIRKCLNFLMRFLIEIEKDLQMAEYVRQYQQIYETINGLNNKMEDLYVFACSAIYDYIQNDTIPKLKQSQNKDLSIVLCKTYDVFHKKMLLLSHIYGQLVDKINLLRGERNMGEKVETIYNFCTILLGFAIIDDNIIMKKIRTELYDLIEKERRNETVEKSVMIKTIDVLMEISRGKGGDPYKHIFEDFYCQKSRDYFRTLSDRWSQGDNVQLYYDNVLKLTVKENDFGFYLRPSTVIKVNDLITDTFIHRQAEFIFAAKNKGITYMIDGRRVDDLANLHKLICQVPALESRLIKQIEKYIIDQGETCLSEPNININGEGRSGINNNAEPKKVDINTIVGLYEFSERLIKQFFNNNQIVKKAFDDQFVIFLNKCEKISKLLNDYLNNIIKKSKANDNCEEELLNFVTIFKLIKNSVDFTKRFVEDFKIRIFGLGSFNVDLERIILRKLESICGSDATKIPLYLIDESVKWDDANADYLTYCNKQNPPTNDFKFVSKIVKHEYLGCGYDMNDVTLPAEISQSVDHFKTYYKEKYGTRTLYYDISMGDGSINGKFGKKTYILNVSTITMLILLRFNEKNVLTLDEIIKKTKLNRKEVENSLNSLGVHKNAKKILIKSNEPFKFNLSDEFSVNEKFVSPSLRVMIKRGFDTKELRVEKEDKIRKEINEAEKTLVDCMNVKILKHRHRITHTKLFSEVCEKLNGKIQAISDTDSIPQVTCSVVEDRADITSLCLLFFQGIPIGIMGCIPLLLSERNASFMDQSFFSISNYPFSAKLLWAPVVDSLWIGRFGRRKTWLVPVQFSIAMYLVYLSFYIDDLLVDAIINLNYKNVHLPPTHAKLM</sequence>
<dbReference type="WBParaSite" id="RSKR_0000937600.1">
    <property type="protein sequence ID" value="RSKR_0000937600.1"/>
    <property type="gene ID" value="RSKR_0000937600"/>
</dbReference>
<organism evidence="1 2">
    <name type="scientific">Rhabditophanes sp. KR3021</name>
    <dbReference type="NCBI Taxonomy" id="114890"/>
    <lineage>
        <taxon>Eukaryota</taxon>
        <taxon>Metazoa</taxon>
        <taxon>Ecdysozoa</taxon>
        <taxon>Nematoda</taxon>
        <taxon>Chromadorea</taxon>
        <taxon>Rhabditida</taxon>
        <taxon>Tylenchina</taxon>
        <taxon>Panagrolaimomorpha</taxon>
        <taxon>Strongyloidoidea</taxon>
        <taxon>Alloionematidae</taxon>
        <taxon>Rhabditophanes</taxon>
    </lineage>
</organism>
<dbReference type="Proteomes" id="UP000095286">
    <property type="component" value="Unplaced"/>
</dbReference>
<evidence type="ECO:0000313" key="2">
    <source>
        <dbReference type="WBParaSite" id="RSKR_0000937600.1"/>
    </source>
</evidence>
<protein>
    <submittedName>
        <fullName evidence="2">CULLIN_2 domain-containing protein</fullName>
    </submittedName>
</protein>
<name>A0AC35U904_9BILA</name>
<evidence type="ECO:0000313" key="1">
    <source>
        <dbReference type="Proteomes" id="UP000095286"/>
    </source>
</evidence>
<proteinExistence type="predicted"/>
<reference evidence="2" key="1">
    <citation type="submission" date="2016-11" db="UniProtKB">
        <authorList>
            <consortium name="WormBaseParasite"/>
        </authorList>
    </citation>
    <scope>IDENTIFICATION</scope>
    <source>
        <strain evidence="2">KR3021</strain>
    </source>
</reference>
<accession>A0AC35U904</accession>